<sequence>MTVEVRPYDPRDRAGLVAAFGAAGAGAPGGEAWGHEPSVADVYLTPYLDLEPASVFVVTVDDLPAGYLAGCVDDAAFPSEEERFEVAARRHRIRLRPRPALYLARAAYDARVCRGRGEPVAEELDDPRWPSHLHIDIAAEARGTGAGARLMELWFDRLRSVGSPGCYLQTSAENARAIGFFEHVGFRKHGPTPVVPGSRYQGRIMHQQTMVRETTR</sequence>
<dbReference type="Gene3D" id="3.40.630.30">
    <property type="match status" value="1"/>
</dbReference>
<proteinExistence type="predicted"/>
<accession>A0ABS7UB80</accession>
<feature type="domain" description="N-acetyltransferase" evidence="1">
    <location>
        <begin position="58"/>
        <end position="215"/>
    </location>
</feature>
<dbReference type="InterPro" id="IPR000182">
    <property type="entry name" value="GNAT_dom"/>
</dbReference>
<dbReference type="InterPro" id="IPR016181">
    <property type="entry name" value="Acyl_CoA_acyltransferase"/>
</dbReference>
<name>A0ABS7UB80_9ACTN</name>
<dbReference type="EMBL" id="JAIQZJ010000003">
    <property type="protein sequence ID" value="MBZ5738142.1"/>
    <property type="molecule type" value="Genomic_DNA"/>
</dbReference>
<dbReference type="SUPFAM" id="SSF55729">
    <property type="entry name" value="Acyl-CoA N-acyltransferases (Nat)"/>
    <property type="match status" value="1"/>
</dbReference>
<organism evidence="2 3">
    <name type="scientific">Nocardioides mangrovi</name>
    <dbReference type="NCBI Taxonomy" id="2874580"/>
    <lineage>
        <taxon>Bacteria</taxon>
        <taxon>Bacillati</taxon>
        <taxon>Actinomycetota</taxon>
        <taxon>Actinomycetes</taxon>
        <taxon>Propionibacteriales</taxon>
        <taxon>Nocardioidaceae</taxon>
        <taxon>Nocardioides</taxon>
    </lineage>
</organism>
<dbReference type="RefSeq" id="WP_224122514.1">
    <property type="nucleotide sequence ID" value="NZ_JAIQZJ010000003.1"/>
</dbReference>
<comment type="caution">
    <text evidence="2">The sequence shown here is derived from an EMBL/GenBank/DDBJ whole genome shotgun (WGS) entry which is preliminary data.</text>
</comment>
<dbReference type="PROSITE" id="PS51186">
    <property type="entry name" value="GNAT"/>
    <property type="match status" value="1"/>
</dbReference>
<evidence type="ECO:0000259" key="1">
    <source>
        <dbReference type="PROSITE" id="PS51186"/>
    </source>
</evidence>
<reference evidence="2 3" key="1">
    <citation type="submission" date="2021-09" db="EMBL/GenBank/DDBJ databases">
        <title>Whole genome sequence of Nocardioides sp. GBK3QG-3.</title>
        <authorList>
            <person name="Tuo L."/>
        </authorList>
    </citation>
    <scope>NUCLEOTIDE SEQUENCE [LARGE SCALE GENOMIC DNA]</scope>
    <source>
        <strain evidence="2 3">GBK3QG-3</strain>
    </source>
</reference>
<gene>
    <name evidence="2" type="ORF">K8U61_08200</name>
</gene>
<dbReference type="Pfam" id="PF00583">
    <property type="entry name" value="Acetyltransf_1"/>
    <property type="match status" value="1"/>
</dbReference>
<protein>
    <submittedName>
        <fullName evidence="2">GNAT family N-acetyltransferase</fullName>
    </submittedName>
</protein>
<keyword evidence="3" id="KW-1185">Reference proteome</keyword>
<dbReference type="Proteomes" id="UP000780875">
    <property type="component" value="Unassembled WGS sequence"/>
</dbReference>
<evidence type="ECO:0000313" key="2">
    <source>
        <dbReference type="EMBL" id="MBZ5738142.1"/>
    </source>
</evidence>
<evidence type="ECO:0000313" key="3">
    <source>
        <dbReference type="Proteomes" id="UP000780875"/>
    </source>
</evidence>